<protein>
    <recommendedName>
        <fullName evidence="5">FK506-binding protein 15</fullName>
    </recommendedName>
</protein>
<evidence type="ECO:0000256" key="2">
    <source>
        <dbReference type="SAM" id="MobiDB-lite"/>
    </source>
</evidence>
<dbReference type="AlphaFoldDB" id="A0AA39G0Z8"/>
<reference evidence="3" key="2">
    <citation type="submission" date="2023-03" db="EMBL/GenBank/DDBJ databases">
        <authorList>
            <person name="Inwood S.N."/>
            <person name="Skelly J.G."/>
            <person name="Guhlin J."/>
            <person name="Harrop T.W.R."/>
            <person name="Goldson S.G."/>
            <person name="Dearden P.K."/>
        </authorList>
    </citation>
    <scope>NUCLEOTIDE SEQUENCE</scope>
    <source>
        <strain evidence="3">Lincoln</strain>
        <tissue evidence="3">Whole body</tissue>
    </source>
</reference>
<dbReference type="PANTHER" id="PTHR44927">
    <property type="entry name" value="FK506-BINDING PROTEIN 15"/>
    <property type="match status" value="1"/>
</dbReference>
<sequence>MNRSGQLPNLEKLFKDEEEQDFTPHGGSNLAAIFDNSVKSIDVNSSLKSYSPKKISSDKNSIQPQIVHNKTEVIVAKVVHAYKLQNGQYSLIGKLGLALTGNIATNTYVLILYRNKAEHISVAKLTTNFSYTVRENNYATYYDNNNDNWSILFGSCEACVEFAREIGLSKYLSNQEKSDDNVLYQDLTTSSEGEEAKEGDKISLKYSIITSITQPLKINTVSIQDTTVEITTDNNWERSLVGTRKNLKRILFLPPSKQISLGPGFPRDKDIALEIEITDIARPEPAQMPSSNLITSSGKASIISRMARMGQSILPKLPSSTATDSEDTEEEVHIKSPRRLRNPAELSETQKKFPQNNKPNPAVEQFTEVPNPTGHSRGLQRNAISSPSTVASPHGTIVATVPFSNPWTPSPIQQYLSTVDGQMYPIQPALPQPVIAAVDPNINVFLSESRTHNAEIRMGMSKIADNVQKLLDKFHVLEVQNAASPNNDQTFESSLKMLLALKNEKTNNDTIEINKISTINESSSVHHVSREELKKLEEDLNTTKRSLSESLNRLEAAEIEKKNINLEKLALEEKIRKLESSLSDTQNEFQKALDNLKNSNDLTMKYQSDNTKLQAKIITLDAKTKALEDAVTSNKNTTIIRNDKATEIKQIMNQTYQTLIRKFTEDSYTTDYIKTAVAKTIRTVTLHILKENRNDVELHTPNDTLMKESTGNFDKNKSANETVTLPNVGDNLDLGINMNPAVQDEPPPIPPMDLDIDNDWSL</sequence>
<dbReference type="PANTHER" id="PTHR44927:SF1">
    <property type="entry name" value="FK506-BINDING PROTEIN 15"/>
    <property type="match status" value="1"/>
</dbReference>
<reference evidence="3" key="1">
    <citation type="journal article" date="2023" name="bioRxiv">
        <title>Scaffold-level genome assemblies of two parasitoid biocontrol wasps reveal the parthenogenesis mechanism and an associated novel virus.</title>
        <authorList>
            <person name="Inwood S."/>
            <person name="Skelly J."/>
            <person name="Guhlin J."/>
            <person name="Harrop T."/>
            <person name="Goldson S."/>
            <person name="Dearden P."/>
        </authorList>
    </citation>
    <scope>NUCLEOTIDE SEQUENCE</scope>
    <source>
        <strain evidence="3">Lincoln</strain>
        <tissue evidence="3">Whole body</tissue>
    </source>
</reference>
<evidence type="ECO:0008006" key="5">
    <source>
        <dbReference type="Google" id="ProtNLM"/>
    </source>
</evidence>
<evidence type="ECO:0000313" key="4">
    <source>
        <dbReference type="Proteomes" id="UP001168972"/>
    </source>
</evidence>
<evidence type="ECO:0000313" key="3">
    <source>
        <dbReference type="EMBL" id="KAK0179286.1"/>
    </source>
</evidence>
<proteinExistence type="predicted"/>
<name>A0AA39G0Z8_MICHY</name>
<feature type="region of interest" description="Disordered" evidence="2">
    <location>
        <begin position="702"/>
        <end position="722"/>
    </location>
</feature>
<gene>
    <name evidence="3" type="ORF">PV327_005051</name>
</gene>
<feature type="region of interest" description="Disordered" evidence="2">
    <location>
        <begin position="313"/>
        <end position="392"/>
    </location>
</feature>
<comment type="caution">
    <text evidence="3">The sequence shown here is derived from an EMBL/GenBank/DDBJ whole genome shotgun (WGS) entry which is preliminary data.</text>
</comment>
<dbReference type="EMBL" id="JAQQBR010000003">
    <property type="protein sequence ID" value="KAK0179286.1"/>
    <property type="molecule type" value="Genomic_DNA"/>
</dbReference>
<keyword evidence="4" id="KW-1185">Reference proteome</keyword>
<organism evidence="3 4">
    <name type="scientific">Microctonus hyperodae</name>
    <name type="common">Parasitoid wasp</name>
    <dbReference type="NCBI Taxonomy" id="165561"/>
    <lineage>
        <taxon>Eukaryota</taxon>
        <taxon>Metazoa</taxon>
        <taxon>Ecdysozoa</taxon>
        <taxon>Arthropoda</taxon>
        <taxon>Hexapoda</taxon>
        <taxon>Insecta</taxon>
        <taxon>Pterygota</taxon>
        <taxon>Neoptera</taxon>
        <taxon>Endopterygota</taxon>
        <taxon>Hymenoptera</taxon>
        <taxon>Apocrita</taxon>
        <taxon>Ichneumonoidea</taxon>
        <taxon>Braconidae</taxon>
        <taxon>Euphorinae</taxon>
        <taxon>Microctonus</taxon>
    </lineage>
</organism>
<feature type="compositionally biased region" description="Polar residues" evidence="2">
    <location>
        <begin position="382"/>
        <end position="391"/>
    </location>
</feature>
<feature type="coiled-coil region" evidence="1">
    <location>
        <begin position="526"/>
        <end position="602"/>
    </location>
</feature>
<feature type="region of interest" description="Disordered" evidence="2">
    <location>
        <begin position="741"/>
        <end position="762"/>
    </location>
</feature>
<dbReference type="Proteomes" id="UP001168972">
    <property type="component" value="Unassembled WGS sequence"/>
</dbReference>
<keyword evidence="1" id="KW-0175">Coiled coil</keyword>
<accession>A0AA39G0Z8</accession>
<evidence type="ECO:0000256" key="1">
    <source>
        <dbReference type="SAM" id="Coils"/>
    </source>
</evidence>